<dbReference type="GO" id="GO:0005737">
    <property type="term" value="C:cytoplasm"/>
    <property type="evidence" value="ECO:0007669"/>
    <property type="project" value="TreeGrafter"/>
</dbReference>
<comment type="caution">
    <text evidence="12">The sequence shown here is derived from an EMBL/GenBank/DDBJ whole genome shotgun (WGS) entry which is preliminary data.</text>
</comment>
<evidence type="ECO:0000256" key="1">
    <source>
        <dbReference type="ARBA" id="ARBA00022737"/>
    </source>
</evidence>
<dbReference type="GO" id="GO:0051015">
    <property type="term" value="F:actin filament binding"/>
    <property type="evidence" value="ECO:0007669"/>
    <property type="project" value="TreeGrafter"/>
</dbReference>
<dbReference type="AlphaFoldDB" id="A0A833ZFQ5"/>
<dbReference type="InterPro" id="IPR036961">
    <property type="entry name" value="Kinesin_motor_dom_sf"/>
</dbReference>
<evidence type="ECO:0000256" key="6">
    <source>
        <dbReference type="ARBA" id="ARBA00023203"/>
    </source>
</evidence>
<dbReference type="Proteomes" id="UP000664940">
    <property type="component" value="Unassembled WGS sequence"/>
</dbReference>
<dbReference type="PANTHER" id="PTHR13140">
    <property type="entry name" value="MYOSIN"/>
    <property type="match status" value="1"/>
</dbReference>
<dbReference type="Gene3D" id="3.40.850.10">
    <property type="entry name" value="Kinesin motor domain"/>
    <property type="match status" value="1"/>
</dbReference>
<protein>
    <recommendedName>
        <fullName evidence="8">Unconventional myosin-XIX</fullName>
    </recommendedName>
</protein>
<feature type="domain" description="Myosin motor" evidence="11">
    <location>
        <begin position="1"/>
        <end position="320"/>
    </location>
</feature>
<evidence type="ECO:0000256" key="8">
    <source>
        <dbReference type="ARBA" id="ARBA00073674"/>
    </source>
</evidence>
<feature type="region of interest" description="Actin-binding" evidence="9">
    <location>
        <begin position="220"/>
        <end position="242"/>
    </location>
</feature>
<evidence type="ECO:0000256" key="10">
    <source>
        <dbReference type="SAM" id="MobiDB-lite"/>
    </source>
</evidence>
<feature type="region of interest" description="Disordered" evidence="10">
    <location>
        <begin position="296"/>
        <end position="320"/>
    </location>
</feature>
<dbReference type="InterPro" id="IPR027417">
    <property type="entry name" value="P-loop_NTPase"/>
</dbReference>
<evidence type="ECO:0000313" key="13">
    <source>
        <dbReference type="Proteomes" id="UP000664940"/>
    </source>
</evidence>
<comment type="caution">
    <text evidence="9">Lacks conserved residue(s) required for the propagation of feature annotation.</text>
</comment>
<evidence type="ECO:0000256" key="9">
    <source>
        <dbReference type="PROSITE-ProRule" id="PRU00782"/>
    </source>
</evidence>
<keyword evidence="3" id="KW-0067">ATP-binding</keyword>
<dbReference type="InterPro" id="IPR001609">
    <property type="entry name" value="Myosin_head_motor_dom-like"/>
</dbReference>
<evidence type="ECO:0000313" key="12">
    <source>
        <dbReference type="EMBL" id="KAF6095643.1"/>
    </source>
</evidence>
<dbReference type="GO" id="GO:0007015">
    <property type="term" value="P:actin filament organization"/>
    <property type="evidence" value="ECO:0007669"/>
    <property type="project" value="TreeGrafter"/>
</dbReference>
<keyword evidence="2" id="KW-0547">Nucleotide-binding</keyword>
<dbReference type="GO" id="GO:0016020">
    <property type="term" value="C:membrane"/>
    <property type="evidence" value="ECO:0007669"/>
    <property type="project" value="TreeGrafter"/>
</dbReference>
<keyword evidence="6 9" id="KW-0009">Actin-binding</keyword>
<dbReference type="FunFam" id="1.20.58.530:FF:000013">
    <property type="entry name" value="Unconventional myosin-XIX"/>
    <property type="match status" value="1"/>
</dbReference>
<dbReference type="SUPFAM" id="SSF52540">
    <property type="entry name" value="P-loop containing nucleoside triphosphate hydrolases"/>
    <property type="match status" value="1"/>
</dbReference>
<comment type="function">
    <text evidence="7">Actin-based motor molecule with ATPase activity that localizes to the mitochondrion outer membrane. Motor protein that moves towards the plus-end of actin filaments. Required for mitochondrial inheritance during mitosis. May be involved in mitochondrial transport or positioning.</text>
</comment>
<keyword evidence="4 9" id="KW-0518">Myosin</keyword>
<dbReference type="Gene3D" id="1.20.58.530">
    <property type="match status" value="1"/>
</dbReference>
<evidence type="ECO:0000256" key="5">
    <source>
        <dbReference type="ARBA" id="ARBA00023175"/>
    </source>
</evidence>
<dbReference type="GO" id="GO:0000146">
    <property type="term" value="F:microfilament motor activity"/>
    <property type="evidence" value="ECO:0007669"/>
    <property type="project" value="TreeGrafter"/>
</dbReference>
<evidence type="ECO:0000256" key="7">
    <source>
        <dbReference type="ARBA" id="ARBA00054433"/>
    </source>
</evidence>
<dbReference type="PANTHER" id="PTHR13140:SF289">
    <property type="entry name" value="UNCONVENTIONAL MYOSIN-XIX"/>
    <property type="match status" value="1"/>
</dbReference>
<evidence type="ECO:0000259" key="11">
    <source>
        <dbReference type="PROSITE" id="PS51456"/>
    </source>
</evidence>
<gene>
    <name evidence="12" type="ORF">HJG60_013471</name>
</gene>
<evidence type="ECO:0000256" key="3">
    <source>
        <dbReference type="ARBA" id="ARBA00022840"/>
    </source>
</evidence>
<dbReference type="GO" id="GO:0005524">
    <property type="term" value="F:ATP binding"/>
    <property type="evidence" value="ECO:0007669"/>
    <property type="project" value="UniProtKB-KW"/>
</dbReference>
<comment type="similarity">
    <text evidence="9">Belongs to the TRAFAC class myosin-kinesin ATPase superfamily. Myosin family.</text>
</comment>
<organism evidence="12 13">
    <name type="scientific">Phyllostomus discolor</name>
    <name type="common">pale spear-nosed bat</name>
    <dbReference type="NCBI Taxonomy" id="89673"/>
    <lineage>
        <taxon>Eukaryota</taxon>
        <taxon>Metazoa</taxon>
        <taxon>Chordata</taxon>
        <taxon>Craniata</taxon>
        <taxon>Vertebrata</taxon>
        <taxon>Euteleostomi</taxon>
        <taxon>Mammalia</taxon>
        <taxon>Eutheria</taxon>
        <taxon>Laurasiatheria</taxon>
        <taxon>Chiroptera</taxon>
        <taxon>Yangochiroptera</taxon>
        <taxon>Phyllostomidae</taxon>
        <taxon>Phyllostominae</taxon>
        <taxon>Phyllostomus</taxon>
    </lineage>
</organism>
<dbReference type="Pfam" id="PF00063">
    <property type="entry name" value="Myosin_head"/>
    <property type="match status" value="1"/>
</dbReference>
<proteinExistence type="inferred from homology"/>
<dbReference type="SMART" id="SM00242">
    <property type="entry name" value="MYSc"/>
    <property type="match status" value="1"/>
</dbReference>
<name>A0A833ZFQ5_9CHIR</name>
<dbReference type="EMBL" id="JABVXQ010000008">
    <property type="protein sequence ID" value="KAF6095643.1"/>
    <property type="molecule type" value="Genomic_DNA"/>
</dbReference>
<evidence type="ECO:0000256" key="2">
    <source>
        <dbReference type="ARBA" id="ARBA00022741"/>
    </source>
</evidence>
<keyword evidence="5" id="KW-0505">Motor protein</keyword>
<dbReference type="GO" id="GO:0016459">
    <property type="term" value="C:myosin complex"/>
    <property type="evidence" value="ECO:0007669"/>
    <property type="project" value="UniProtKB-KW"/>
</dbReference>
<dbReference type="PROSITE" id="PS51456">
    <property type="entry name" value="MYOSIN_MOTOR"/>
    <property type="match status" value="1"/>
</dbReference>
<keyword evidence="1" id="KW-0677">Repeat</keyword>
<reference evidence="12 13" key="1">
    <citation type="journal article" date="2020" name="Nature">
        <title>Six reference-quality genomes reveal evolution of bat adaptations.</title>
        <authorList>
            <person name="Jebb D."/>
            <person name="Huang Z."/>
            <person name="Pippel M."/>
            <person name="Hughes G.M."/>
            <person name="Lavrichenko K."/>
            <person name="Devanna P."/>
            <person name="Winkler S."/>
            <person name="Jermiin L.S."/>
            <person name="Skirmuntt E.C."/>
            <person name="Katzourakis A."/>
            <person name="Burkitt-Gray L."/>
            <person name="Ray D.A."/>
            <person name="Sullivan K.A.M."/>
            <person name="Roscito J.G."/>
            <person name="Kirilenko B.M."/>
            <person name="Davalos L.M."/>
            <person name="Corthals A.P."/>
            <person name="Power M.L."/>
            <person name="Jones G."/>
            <person name="Ransome R.D."/>
            <person name="Dechmann D.K.N."/>
            <person name="Locatelli A.G."/>
            <person name="Puechmaille S.J."/>
            <person name="Fedrigo O."/>
            <person name="Jarvis E.D."/>
            <person name="Hiller M."/>
            <person name="Vernes S.C."/>
            <person name="Myers E.W."/>
            <person name="Teeling E.C."/>
        </authorList>
    </citation>
    <scope>NUCLEOTIDE SEQUENCE [LARGE SCALE GENOMIC DNA]</scope>
    <source>
        <strain evidence="12">Bat1K_MPI-CBG_1</strain>
    </source>
</reference>
<evidence type="ECO:0000256" key="4">
    <source>
        <dbReference type="ARBA" id="ARBA00023123"/>
    </source>
</evidence>
<sequence>MWLLPEPPWATVVPPPCSGPTGSPLILPGLLDVYGFESFPENSLEQLCINYANEKLQQHFVAHYLRAQQEEYAAEGLAWSFVNYQDNQTCLDLIEGSPISICSLINEECRLNRPSSAAQLQTRIEGALAGSPCLGRDRLSREPSFIVLHYAGPVQYHTAGLVEKNKDPVPAELTTLLQQSQDPLLKKLFPTDPEEKSQEEPSGQSRAPVLTVVSKFKASLEQLLQVLQGTTPHYIRCIKPNSQGRAQTFLREEVLSQLEACGLVETIHISAAGFPIRVSHRNFVERYELLRRLRPRTAPGLQGPSPNEGPSGECSPFVSH</sequence>
<accession>A0A833ZFQ5</accession>
<dbReference type="PRINTS" id="PR00193">
    <property type="entry name" value="MYOSINHEAVY"/>
</dbReference>